<evidence type="ECO:0000313" key="2">
    <source>
        <dbReference type="EMBL" id="CAK0865886.1"/>
    </source>
</evidence>
<keyword evidence="1" id="KW-0472">Membrane</keyword>
<dbReference type="Proteomes" id="UP001189429">
    <property type="component" value="Unassembled WGS sequence"/>
</dbReference>
<keyword evidence="1" id="KW-1133">Transmembrane helix</keyword>
<evidence type="ECO:0000256" key="1">
    <source>
        <dbReference type="SAM" id="Phobius"/>
    </source>
</evidence>
<keyword evidence="1" id="KW-0812">Transmembrane</keyword>
<sequence>DRKISPLAALVEVDAVVFCVGVLVWFVWRCTTCRCIRHQEAGYGHLTSATARYYVLFLRTCRDLFTTLTVLAGVVVTPAWGLAPLSLGFLSGPHELREVRGACASEGMLPIGDEDACERAGELLETMLRFTSGGCAVGLPRRAFVCRQEEVRFSMAGANLLSTGSLDLAEPLPDALHRAERKGTAQLVLSAGLTADRVALLCLLSALLSLASLVFLDWLQKQIRQADSVLGMEGHFLVLERTLWLQETSRRPTARRMSRSPWTARTEIERIEKDLQEELEKNLQEKARCLPLEGVPIVERIHVAPVVDEWHSLSALLLDSREREDAFHALALAPGATYLGGMMRHWYRFRRKFHARRSKVYQERLRKIIVGKKQLSGSAFVTFRTPEQRAHFLQEAGTAVQPQLSAAGANRRLGEQHARAHHGICCMC</sequence>
<name>A0ABN9V241_9DINO</name>
<keyword evidence="3" id="KW-1185">Reference proteome</keyword>
<feature type="transmembrane region" description="Helical" evidence="1">
    <location>
        <begin position="7"/>
        <end position="28"/>
    </location>
</feature>
<evidence type="ECO:0000313" key="3">
    <source>
        <dbReference type="Proteomes" id="UP001189429"/>
    </source>
</evidence>
<accession>A0ABN9V241</accession>
<feature type="non-terminal residue" evidence="2">
    <location>
        <position position="1"/>
    </location>
</feature>
<protein>
    <recommendedName>
        <fullName evidence="4">Autophagy-related protein 9</fullName>
    </recommendedName>
</protein>
<evidence type="ECO:0008006" key="4">
    <source>
        <dbReference type="Google" id="ProtNLM"/>
    </source>
</evidence>
<organism evidence="2 3">
    <name type="scientific">Prorocentrum cordatum</name>
    <dbReference type="NCBI Taxonomy" id="2364126"/>
    <lineage>
        <taxon>Eukaryota</taxon>
        <taxon>Sar</taxon>
        <taxon>Alveolata</taxon>
        <taxon>Dinophyceae</taxon>
        <taxon>Prorocentrales</taxon>
        <taxon>Prorocentraceae</taxon>
        <taxon>Prorocentrum</taxon>
    </lineage>
</organism>
<gene>
    <name evidence="2" type="ORF">PCOR1329_LOCUS53293</name>
</gene>
<proteinExistence type="predicted"/>
<dbReference type="EMBL" id="CAUYUJ010016495">
    <property type="protein sequence ID" value="CAK0865886.1"/>
    <property type="molecule type" value="Genomic_DNA"/>
</dbReference>
<reference evidence="2" key="1">
    <citation type="submission" date="2023-10" db="EMBL/GenBank/DDBJ databases">
        <authorList>
            <person name="Chen Y."/>
            <person name="Shah S."/>
            <person name="Dougan E. K."/>
            <person name="Thang M."/>
            <person name="Chan C."/>
        </authorList>
    </citation>
    <scope>NUCLEOTIDE SEQUENCE [LARGE SCALE GENOMIC DNA]</scope>
</reference>
<comment type="caution">
    <text evidence="2">The sequence shown here is derived from an EMBL/GenBank/DDBJ whole genome shotgun (WGS) entry which is preliminary data.</text>
</comment>